<evidence type="ECO:0000313" key="11">
    <source>
        <dbReference type="Proteomes" id="UP001300692"/>
    </source>
</evidence>
<dbReference type="InterPro" id="IPR004358">
    <property type="entry name" value="Sig_transdc_His_kin-like_C"/>
</dbReference>
<dbReference type="InterPro" id="IPR036097">
    <property type="entry name" value="HisK_dim/P_sf"/>
</dbReference>
<dbReference type="Pfam" id="PF13424">
    <property type="entry name" value="TPR_12"/>
    <property type="match status" value="1"/>
</dbReference>
<dbReference type="InterPro" id="IPR050351">
    <property type="entry name" value="BphY/WalK/GraS-like"/>
</dbReference>
<dbReference type="InterPro" id="IPR019734">
    <property type="entry name" value="TPR_rpt"/>
</dbReference>
<evidence type="ECO:0000256" key="5">
    <source>
        <dbReference type="ARBA" id="ARBA00022741"/>
    </source>
</evidence>
<dbReference type="SMART" id="SM00388">
    <property type="entry name" value="HisKA"/>
    <property type="match status" value="1"/>
</dbReference>
<organism evidence="10 11">
    <name type="scientific">Reichenbachiella ulvae</name>
    <dbReference type="NCBI Taxonomy" id="2980104"/>
    <lineage>
        <taxon>Bacteria</taxon>
        <taxon>Pseudomonadati</taxon>
        <taxon>Bacteroidota</taxon>
        <taxon>Cytophagia</taxon>
        <taxon>Cytophagales</taxon>
        <taxon>Reichenbachiellaceae</taxon>
        <taxon>Reichenbachiella</taxon>
    </lineage>
</organism>
<dbReference type="Gene3D" id="1.25.40.10">
    <property type="entry name" value="Tetratricopeptide repeat domain"/>
    <property type="match status" value="1"/>
</dbReference>
<evidence type="ECO:0000256" key="8">
    <source>
        <dbReference type="ARBA" id="ARBA00023012"/>
    </source>
</evidence>
<dbReference type="PANTHER" id="PTHR42878">
    <property type="entry name" value="TWO-COMPONENT HISTIDINE KINASE"/>
    <property type="match status" value="1"/>
</dbReference>
<accession>A0ABT3CQK7</accession>
<dbReference type="Proteomes" id="UP001300692">
    <property type="component" value="Unassembled WGS sequence"/>
</dbReference>
<dbReference type="PRINTS" id="PR00344">
    <property type="entry name" value="BCTRLSENSOR"/>
</dbReference>
<dbReference type="Pfam" id="PF00512">
    <property type="entry name" value="HisKA"/>
    <property type="match status" value="1"/>
</dbReference>
<keyword evidence="11" id="KW-1185">Reference proteome</keyword>
<dbReference type="EC" id="2.7.13.3" evidence="2"/>
<dbReference type="InterPro" id="IPR011990">
    <property type="entry name" value="TPR-like_helical_dom_sf"/>
</dbReference>
<name>A0ABT3CQK7_9BACT</name>
<evidence type="ECO:0000259" key="9">
    <source>
        <dbReference type="PROSITE" id="PS50109"/>
    </source>
</evidence>
<dbReference type="CDD" id="cd00075">
    <property type="entry name" value="HATPase"/>
    <property type="match status" value="1"/>
</dbReference>
<evidence type="ECO:0000256" key="3">
    <source>
        <dbReference type="ARBA" id="ARBA00022553"/>
    </source>
</evidence>
<evidence type="ECO:0000256" key="4">
    <source>
        <dbReference type="ARBA" id="ARBA00022679"/>
    </source>
</evidence>
<dbReference type="SMART" id="SM00387">
    <property type="entry name" value="HATPase_c"/>
    <property type="match status" value="1"/>
</dbReference>
<comment type="caution">
    <text evidence="10">The sequence shown here is derived from an EMBL/GenBank/DDBJ whole genome shotgun (WGS) entry which is preliminary data.</text>
</comment>
<dbReference type="InterPro" id="IPR005467">
    <property type="entry name" value="His_kinase_dom"/>
</dbReference>
<dbReference type="PROSITE" id="PS50109">
    <property type="entry name" value="HIS_KIN"/>
    <property type="match status" value="1"/>
</dbReference>
<dbReference type="SMART" id="SM00028">
    <property type="entry name" value="TPR"/>
    <property type="match status" value="6"/>
</dbReference>
<dbReference type="Gene3D" id="3.30.565.10">
    <property type="entry name" value="Histidine kinase-like ATPase, C-terminal domain"/>
    <property type="match status" value="1"/>
</dbReference>
<dbReference type="PANTHER" id="PTHR42878:SF7">
    <property type="entry name" value="SENSOR HISTIDINE KINASE GLRK"/>
    <property type="match status" value="1"/>
</dbReference>
<keyword evidence="6" id="KW-0418">Kinase</keyword>
<evidence type="ECO:0000256" key="2">
    <source>
        <dbReference type="ARBA" id="ARBA00012438"/>
    </source>
</evidence>
<dbReference type="SUPFAM" id="SSF47384">
    <property type="entry name" value="Homodimeric domain of signal transducing histidine kinase"/>
    <property type="match status" value="1"/>
</dbReference>
<sequence>MQPNPLPNRTKDSTAKTISEIDSMLEYAQEARVSNVQLAINIASEAREYAIQLEYLQGQAKSSCLLGLFYMITAKHDLATNFAHKAKELFEAIDDQKGIAETYYILGSVAYKSARHHEGLEYLYDGLRILQQLEDLPGQSRVLKAIGYIYESFQEYEKAEEIYHQSQSISKEIGDKNGESNACNSLSALYLRKGDIQHAQELIDRSIKLKKETGDKRGLAFAYYGKGKIHFHQKQFELALDYISQSLNKHKYVGEYLGAAMCHAKLGKIFFELDDLDKSLKCIEESLQCGEKLNNDEVRYHAFEYLYKISKKKGELVKALYYHEQFHECKSRVINSGTKSRIKSLESMWRMETLERDAKAQKEKADFTERKNQELRRFVSRVSHDLKGPLTSMIELNKVVKAEIKEENALFYFDMYHRGLKRLNETILDLLELTKLNSRELQFTEINFQDLITECLDSFHYYPNFNDIDFQLHIEENLKVLSDKGLINTVVQNLLENGIKYSKHGISDAYVKVSVRSMSEDYFAIIVEDNGIGIGEAYQEKVFDMFYRANDEVDGSGLGLFLLKSAIIKLEGDVKLESEEGVGTKIIVIIPVIPKSDN</sequence>
<keyword evidence="7" id="KW-0067">ATP-binding</keyword>
<keyword evidence="4" id="KW-0808">Transferase</keyword>
<evidence type="ECO:0000256" key="1">
    <source>
        <dbReference type="ARBA" id="ARBA00000085"/>
    </source>
</evidence>
<protein>
    <recommendedName>
        <fullName evidence="2">histidine kinase</fullName>
        <ecNumber evidence="2">2.7.13.3</ecNumber>
    </recommendedName>
</protein>
<proteinExistence type="predicted"/>
<dbReference type="SUPFAM" id="SSF48452">
    <property type="entry name" value="TPR-like"/>
    <property type="match status" value="2"/>
</dbReference>
<evidence type="ECO:0000256" key="6">
    <source>
        <dbReference type="ARBA" id="ARBA00022777"/>
    </source>
</evidence>
<keyword evidence="5" id="KW-0547">Nucleotide-binding</keyword>
<dbReference type="InterPro" id="IPR003594">
    <property type="entry name" value="HATPase_dom"/>
</dbReference>
<dbReference type="RefSeq" id="WP_264136587.1">
    <property type="nucleotide sequence ID" value="NZ_JAOYOD010000001.1"/>
</dbReference>
<keyword evidence="8" id="KW-0902">Two-component regulatory system</keyword>
<keyword evidence="3" id="KW-0597">Phosphoprotein</keyword>
<evidence type="ECO:0000256" key="7">
    <source>
        <dbReference type="ARBA" id="ARBA00022840"/>
    </source>
</evidence>
<feature type="domain" description="Histidine kinase" evidence="9">
    <location>
        <begin position="381"/>
        <end position="594"/>
    </location>
</feature>
<dbReference type="InterPro" id="IPR003661">
    <property type="entry name" value="HisK_dim/P_dom"/>
</dbReference>
<comment type="catalytic activity">
    <reaction evidence="1">
        <text>ATP + protein L-histidine = ADP + protein N-phospho-L-histidine.</text>
        <dbReference type="EC" id="2.7.13.3"/>
    </reaction>
</comment>
<gene>
    <name evidence="10" type="ORF">N7U62_03975</name>
</gene>
<dbReference type="EMBL" id="JAOYOD010000001">
    <property type="protein sequence ID" value="MCV9385804.1"/>
    <property type="molecule type" value="Genomic_DNA"/>
</dbReference>
<dbReference type="Pfam" id="PF02518">
    <property type="entry name" value="HATPase_c"/>
    <property type="match status" value="1"/>
</dbReference>
<reference evidence="10 11" key="1">
    <citation type="submission" date="2022-10" db="EMBL/GenBank/DDBJ databases">
        <title>Comparative genomics and taxonomic characterization of three novel marine species of genus Reichenbachiella exhibiting antioxidant and polysaccharide degradation activities.</title>
        <authorList>
            <person name="Muhammad N."/>
            <person name="Lee Y.-J."/>
            <person name="Ko J."/>
            <person name="Kim S.-G."/>
        </authorList>
    </citation>
    <scope>NUCLEOTIDE SEQUENCE [LARGE SCALE GENOMIC DNA]</scope>
    <source>
        <strain evidence="10 11">ABR2-5</strain>
    </source>
</reference>
<evidence type="ECO:0000313" key="10">
    <source>
        <dbReference type="EMBL" id="MCV9385804.1"/>
    </source>
</evidence>
<dbReference type="Gene3D" id="1.10.287.130">
    <property type="match status" value="1"/>
</dbReference>
<dbReference type="InterPro" id="IPR036890">
    <property type="entry name" value="HATPase_C_sf"/>
</dbReference>
<dbReference type="SUPFAM" id="SSF55874">
    <property type="entry name" value="ATPase domain of HSP90 chaperone/DNA topoisomerase II/histidine kinase"/>
    <property type="match status" value="1"/>
</dbReference>
<dbReference type="CDD" id="cd00082">
    <property type="entry name" value="HisKA"/>
    <property type="match status" value="1"/>
</dbReference>